<feature type="domain" description="CdaR GGDEF-like" evidence="4">
    <location>
        <begin position="181"/>
        <end position="287"/>
    </location>
</feature>
<dbReference type="InterPro" id="IPR041522">
    <property type="entry name" value="CdaR_GGDEF"/>
</dbReference>
<dbReference type="RefSeq" id="WP_160902767.1">
    <property type="nucleotide sequence ID" value="NZ_CP102850.1"/>
</dbReference>
<name>A0A6L7GU62_9ACTN</name>
<accession>A0A6L7GU62</accession>
<feature type="domain" description="PucR C-terminal helix-turn-helix" evidence="2">
    <location>
        <begin position="340"/>
        <end position="394"/>
    </location>
</feature>
<protein>
    <submittedName>
        <fullName evidence="5">PucR family transcriptional regulator</fullName>
    </submittedName>
</protein>
<evidence type="ECO:0000313" key="5">
    <source>
        <dbReference type="EMBL" id="MXP22048.1"/>
    </source>
</evidence>
<comment type="caution">
    <text evidence="5">The sequence shown here is derived from an EMBL/GenBank/DDBJ whole genome shotgun (WGS) entry which is preliminary data.</text>
</comment>
<comment type="similarity">
    <text evidence="1">Belongs to the CdaR family.</text>
</comment>
<dbReference type="EMBL" id="WMBR01000003">
    <property type="protein sequence ID" value="MXP22048.1"/>
    <property type="molecule type" value="Genomic_DNA"/>
</dbReference>
<proteinExistence type="inferred from homology"/>
<reference evidence="5 6" key="1">
    <citation type="submission" date="2019-11" db="EMBL/GenBank/DDBJ databases">
        <title>Gordonia sp. nov., a novel actinobacterium isolated from mangrove soil in Hainan.</title>
        <authorList>
            <person name="Huang X."/>
            <person name="Xie Y."/>
            <person name="Chu X."/>
            <person name="Xiao K."/>
        </authorList>
    </citation>
    <scope>NUCLEOTIDE SEQUENCE [LARGE SCALE GENOMIC DNA]</scope>
    <source>
        <strain evidence="5 6">HNM0687</strain>
    </source>
</reference>
<dbReference type="PANTHER" id="PTHR33744:SF1">
    <property type="entry name" value="DNA-BINDING TRANSCRIPTIONAL ACTIVATOR ADER"/>
    <property type="match status" value="1"/>
</dbReference>
<dbReference type="AlphaFoldDB" id="A0A6L7GU62"/>
<dbReference type="Pfam" id="PF13556">
    <property type="entry name" value="HTH_30"/>
    <property type="match status" value="1"/>
</dbReference>
<dbReference type="Pfam" id="PF14361">
    <property type="entry name" value="RsbRD_N"/>
    <property type="match status" value="1"/>
</dbReference>
<dbReference type="Pfam" id="PF17853">
    <property type="entry name" value="GGDEF_2"/>
    <property type="match status" value="1"/>
</dbReference>
<dbReference type="Gene3D" id="1.10.10.2840">
    <property type="entry name" value="PucR C-terminal helix-turn-helix domain"/>
    <property type="match status" value="1"/>
</dbReference>
<evidence type="ECO:0000313" key="6">
    <source>
        <dbReference type="Proteomes" id="UP000475545"/>
    </source>
</evidence>
<evidence type="ECO:0000256" key="1">
    <source>
        <dbReference type="ARBA" id="ARBA00006754"/>
    </source>
</evidence>
<keyword evidence="6" id="KW-1185">Reference proteome</keyword>
<evidence type="ECO:0000259" key="4">
    <source>
        <dbReference type="Pfam" id="PF17853"/>
    </source>
</evidence>
<sequence>MAQDRLIADIADRMLADLDELVEAMNDAESEIVPSLAADRAIAEEMSASNRANITAVLHGLRFDTRSTGPATPPREALDVLRTVVRRGLDLDVMFQAYRRGQTVVWQHFMRLAPTMTPPGPELVDVIDRFAEVMFTYVDRVLLELVAEAQRIREEMQGGALARRTETVRLILDGAPIDERVAAGRLGYELAQRHTAAVLWLQDSAGDDGTLESVATSLARAVRARPPLTISAGVRAVWAWLPGEAFTSVAELRHTVTRAPAGVRVAMGPTREGLAGFRSSHADALVVEQLVAENPGGERLVAFDDIAPIAALARDERDAAQFVAATLGALASDDERGARLRATLRVYLAAADNASVAAEHMHTHRNTILQRVGKATELLGHPPGQRRLGLMTALDVVHYLGPRVLTGGAPTPTGAR</sequence>
<gene>
    <name evidence="5" type="ORF">GIY30_11895</name>
</gene>
<dbReference type="PANTHER" id="PTHR33744">
    <property type="entry name" value="CARBOHYDRATE DIACID REGULATOR"/>
    <property type="match status" value="1"/>
</dbReference>
<dbReference type="InterPro" id="IPR025751">
    <property type="entry name" value="RsbRD_N_dom"/>
</dbReference>
<dbReference type="InterPro" id="IPR051448">
    <property type="entry name" value="CdaR-like_regulators"/>
</dbReference>
<dbReference type="Proteomes" id="UP000475545">
    <property type="component" value="Unassembled WGS sequence"/>
</dbReference>
<evidence type="ECO:0000259" key="3">
    <source>
        <dbReference type="Pfam" id="PF14361"/>
    </source>
</evidence>
<evidence type="ECO:0000259" key="2">
    <source>
        <dbReference type="Pfam" id="PF13556"/>
    </source>
</evidence>
<dbReference type="InterPro" id="IPR025736">
    <property type="entry name" value="PucR_C-HTH_dom"/>
</dbReference>
<dbReference type="InterPro" id="IPR042070">
    <property type="entry name" value="PucR_C-HTH_sf"/>
</dbReference>
<organism evidence="5 6">
    <name type="scientific">Gordonia mangrovi</name>
    <dbReference type="NCBI Taxonomy" id="2665643"/>
    <lineage>
        <taxon>Bacteria</taxon>
        <taxon>Bacillati</taxon>
        <taxon>Actinomycetota</taxon>
        <taxon>Actinomycetes</taxon>
        <taxon>Mycobacteriales</taxon>
        <taxon>Gordoniaceae</taxon>
        <taxon>Gordonia</taxon>
    </lineage>
</organism>
<feature type="domain" description="RsbT co-antagonist protein RsbRD N-terminal" evidence="3">
    <location>
        <begin position="19"/>
        <end position="164"/>
    </location>
</feature>